<name>A0A382AEY4_9ZZZZ</name>
<evidence type="ECO:0000256" key="1">
    <source>
        <dbReference type="SAM" id="Phobius"/>
    </source>
</evidence>
<proteinExistence type="predicted"/>
<accession>A0A382AEY4</accession>
<organism evidence="2">
    <name type="scientific">marine metagenome</name>
    <dbReference type="NCBI Taxonomy" id="408172"/>
    <lineage>
        <taxon>unclassified sequences</taxon>
        <taxon>metagenomes</taxon>
        <taxon>ecological metagenomes</taxon>
    </lineage>
</organism>
<keyword evidence="1" id="KW-0812">Transmembrane</keyword>
<keyword evidence="1" id="KW-0472">Membrane</keyword>
<gene>
    <name evidence="2" type="ORF">METZ01_LOCUS152391</name>
</gene>
<reference evidence="2" key="1">
    <citation type="submission" date="2018-05" db="EMBL/GenBank/DDBJ databases">
        <authorList>
            <person name="Lanie J.A."/>
            <person name="Ng W.-L."/>
            <person name="Kazmierczak K.M."/>
            <person name="Andrzejewski T.M."/>
            <person name="Davidsen T.M."/>
            <person name="Wayne K.J."/>
            <person name="Tettelin H."/>
            <person name="Glass J.I."/>
            <person name="Rusch D."/>
            <person name="Podicherti R."/>
            <person name="Tsui H.-C.T."/>
            <person name="Winkler M.E."/>
        </authorList>
    </citation>
    <scope>NUCLEOTIDE SEQUENCE</scope>
</reference>
<feature type="transmembrane region" description="Helical" evidence="1">
    <location>
        <begin position="6"/>
        <end position="30"/>
    </location>
</feature>
<dbReference type="EMBL" id="UINC01024920">
    <property type="protein sequence ID" value="SVA99537.1"/>
    <property type="molecule type" value="Genomic_DNA"/>
</dbReference>
<feature type="non-terminal residue" evidence="2">
    <location>
        <position position="35"/>
    </location>
</feature>
<protein>
    <submittedName>
        <fullName evidence="2">Uncharacterized protein</fullName>
    </submittedName>
</protein>
<keyword evidence="1" id="KW-1133">Transmembrane helix</keyword>
<feature type="non-terminal residue" evidence="2">
    <location>
        <position position="1"/>
    </location>
</feature>
<dbReference type="AlphaFoldDB" id="A0A382AEY4"/>
<sequence length="35" mass="3974">SCIALILFFQHMLLAAIVLSITTIIILRFIKSKQN</sequence>
<evidence type="ECO:0000313" key="2">
    <source>
        <dbReference type="EMBL" id="SVA99537.1"/>
    </source>
</evidence>